<dbReference type="RefSeq" id="WP_107600964.1">
    <property type="nucleotide sequence ID" value="NZ_JBOILH010000001.1"/>
</dbReference>
<dbReference type="SMART" id="SM00346">
    <property type="entry name" value="HTH_ICLR"/>
    <property type="match status" value="1"/>
</dbReference>
<keyword evidence="1" id="KW-0805">Transcription regulation</keyword>
<feature type="domain" description="HTH iclR-type" evidence="4">
    <location>
        <begin position="5"/>
        <end position="66"/>
    </location>
</feature>
<evidence type="ECO:0000256" key="3">
    <source>
        <dbReference type="ARBA" id="ARBA00023163"/>
    </source>
</evidence>
<dbReference type="PANTHER" id="PTHR30136">
    <property type="entry name" value="HELIX-TURN-HELIX TRANSCRIPTIONAL REGULATOR, ICLR FAMILY"/>
    <property type="match status" value="1"/>
</dbReference>
<evidence type="ECO:0000256" key="1">
    <source>
        <dbReference type="ARBA" id="ARBA00023015"/>
    </source>
</evidence>
<dbReference type="InterPro" id="IPR005471">
    <property type="entry name" value="Tscrpt_reg_IclR_N"/>
</dbReference>
<dbReference type="Gene3D" id="1.10.10.10">
    <property type="entry name" value="Winged helix-like DNA-binding domain superfamily/Winged helix DNA-binding domain"/>
    <property type="match status" value="1"/>
</dbReference>
<evidence type="ECO:0000259" key="4">
    <source>
        <dbReference type="PROSITE" id="PS51077"/>
    </source>
</evidence>
<dbReference type="SUPFAM" id="SSF55781">
    <property type="entry name" value="GAF domain-like"/>
    <property type="match status" value="1"/>
</dbReference>
<organism evidence="6 7">
    <name type="scientific">Staphylococcus succinus</name>
    <dbReference type="NCBI Taxonomy" id="61015"/>
    <lineage>
        <taxon>Bacteria</taxon>
        <taxon>Bacillati</taxon>
        <taxon>Bacillota</taxon>
        <taxon>Bacilli</taxon>
        <taxon>Bacillales</taxon>
        <taxon>Staphylococcaceae</taxon>
        <taxon>Staphylococcus</taxon>
    </lineage>
</organism>
<keyword evidence="2" id="KW-0238">DNA-binding</keyword>
<protein>
    <submittedName>
        <fullName evidence="6">Transcriptional regulator</fullName>
    </submittedName>
</protein>
<name>A0ABX5INB9_9STAP</name>
<dbReference type="SUPFAM" id="SSF46785">
    <property type="entry name" value="Winged helix' DNA-binding domain"/>
    <property type="match status" value="1"/>
</dbReference>
<dbReference type="PANTHER" id="PTHR30136:SF35">
    <property type="entry name" value="HTH-TYPE TRANSCRIPTIONAL REGULATOR RV1719"/>
    <property type="match status" value="1"/>
</dbReference>
<dbReference type="InterPro" id="IPR036388">
    <property type="entry name" value="WH-like_DNA-bd_sf"/>
</dbReference>
<dbReference type="Proteomes" id="UP000240859">
    <property type="component" value="Unassembled WGS sequence"/>
</dbReference>
<dbReference type="InterPro" id="IPR029016">
    <property type="entry name" value="GAF-like_dom_sf"/>
</dbReference>
<evidence type="ECO:0000313" key="7">
    <source>
        <dbReference type="Proteomes" id="UP000240859"/>
    </source>
</evidence>
<dbReference type="Pfam" id="PF01614">
    <property type="entry name" value="IclR_C"/>
    <property type="match status" value="1"/>
</dbReference>
<proteinExistence type="predicted"/>
<dbReference type="PROSITE" id="PS51078">
    <property type="entry name" value="ICLR_ED"/>
    <property type="match status" value="1"/>
</dbReference>
<dbReference type="PROSITE" id="PS51077">
    <property type="entry name" value="HTH_ICLR"/>
    <property type="match status" value="1"/>
</dbReference>
<dbReference type="InterPro" id="IPR036390">
    <property type="entry name" value="WH_DNA-bd_sf"/>
</dbReference>
<dbReference type="InterPro" id="IPR014757">
    <property type="entry name" value="Tscrpt_reg_IclR_C"/>
</dbReference>
<comment type="caution">
    <text evidence="6">The sequence shown here is derived from an EMBL/GenBank/DDBJ whole genome shotgun (WGS) entry which is preliminary data.</text>
</comment>
<gene>
    <name evidence="6" type="ORF">BU057_08270</name>
</gene>
<dbReference type="EMBL" id="PZFR01000047">
    <property type="protein sequence ID" value="PTI68563.1"/>
    <property type="molecule type" value="Genomic_DNA"/>
</dbReference>
<evidence type="ECO:0000313" key="6">
    <source>
        <dbReference type="EMBL" id="PTI68563.1"/>
    </source>
</evidence>
<keyword evidence="7" id="KW-1185">Reference proteome</keyword>
<accession>A0ABX5INB9</accession>
<sequence length="251" mass="28677">MGSNVQSIDRALNILEIISNQEMISLKEIVNQTELSKSTVHRLINSLISNGYVKQNEVTAQYEITFKMFQLGNKRVQNIDFLNVAKSMISQLTNTLEETCHLVVEDNSEVLYIDKFVPSNNTRAMASKIGKRAPMYCTAVGKSILSTYSDESIKEIWDQSNIIKLTDNTIIDFGEFMDEINKIRVQGYSVDNEENEQGIYCVSTYFVNYRNEVQGAISLSFPTTQMQQKEYFIDELKICAHKISKLLGYNQ</sequence>
<dbReference type="InterPro" id="IPR050707">
    <property type="entry name" value="HTH_MetabolicPath_Reg"/>
</dbReference>
<evidence type="ECO:0000256" key="2">
    <source>
        <dbReference type="ARBA" id="ARBA00023125"/>
    </source>
</evidence>
<feature type="domain" description="IclR-ED" evidence="5">
    <location>
        <begin position="67"/>
        <end position="249"/>
    </location>
</feature>
<dbReference type="Gene3D" id="3.30.450.40">
    <property type="match status" value="1"/>
</dbReference>
<evidence type="ECO:0000259" key="5">
    <source>
        <dbReference type="PROSITE" id="PS51078"/>
    </source>
</evidence>
<dbReference type="Pfam" id="PF09339">
    <property type="entry name" value="HTH_IclR"/>
    <property type="match status" value="1"/>
</dbReference>
<keyword evidence="3" id="KW-0804">Transcription</keyword>
<reference evidence="6 7" key="1">
    <citation type="journal article" date="2016" name="Front. Microbiol.">
        <title>Comprehensive Phylogenetic Analysis of Bovine Non-aureus Staphylococci Species Based on Whole-Genome Sequencing.</title>
        <authorList>
            <person name="Naushad S."/>
            <person name="Barkema H.W."/>
            <person name="Luby C."/>
            <person name="Condas L.A."/>
            <person name="Nobrega D.B."/>
            <person name="Carson D.A."/>
            <person name="De Buck J."/>
        </authorList>
    </citation>
    <scope>NUCLEOTIDE SEQUENCE [LARGE SCALE GENOMIC DNA]</scope>
    <source>
        <strain evidence="6 7">SNUC 1084</strain>
    </source>
</reference>